<evidence type="ECO:0000256" key="2">
    <source>
        <dbReference type="ARBA" id="ARBA00009588"/>
    </source>
</evidence>
<evidence type="ECO:0008006" key="13">
    <source>
        <dbReference type="Google" id="ProtNLM"/>
    </source>
</evidence>
<dbReference type="PROSITE" id="PS50853">
    <property type="entry name" value="FN3"/>
    <property type="match status" value="2"/>
</dbReference>
<accession>A0A1V4K5D5</accession>
<dbReference type="OrthoDB" id="114660at2759"/>
<evidence type="ECO:0000256" key="3">
    <source>
        <dbReference type="ARBA" id="ARBA00022737"/>
    </source>
</evidence>
<organism evidence="11 12">
    <name type="scientific">Patagioenas fasciata monilis</name>
    <dbReference type="NCBI Taxonomy" id="372326"/>
    <lineage>
        <taxon>Eukaryota</taxon>
        <taxon>Metazoa</taxon>
        <taxon>Chordata</taxon>
        <taxon>Craniata</taxon>
        <taxon>Vertebrata</taxon>
        <taxon>Euteleostomi</taxon>
        <taxon>Archelosauria</taxon>
        <taxon>Archosauria</taxon>
        <taxon>Dinosauria</taxon>
        <taxon>Saurischia</taxon>
        <taxon>Theropoda</taxon>
        <taxon>Coelurosauria</taxon>
        <taxon>Aves</taxon>
        <taxon>Neognathae</taxon>
        <taxon>Neoaves</taxon>
        <taxon>Columbimorphae</taxon>
        <taxon>Columbiformes</taxon>
        <taxon>Columbidae</taxon>
        <taxon>Patagioenas</taxon>
    </lineage>
</organism>
<dbReference type="Pfam" id="PF07679">
    <property type="entry name" value="I-set"/>
    <property type="match status" value="3"/>
</dbReference>
<dbReference type="PROSITE" id="PS50835">
    <property type="entry name" value="IG_LIKE"/>
    <property type="match status" value="4"/>
</dbReference>
<feature type="domain" description="Ig-like" evidence="9">
    <location>
        <begin position="387"/>
        <end position="472"/>
    </location>
</feature>
<evidence type="ECO:0000256" key="5">
    <source>
        <dbReference type="ARBA" id="ARBA00023157"/>
    </source>
</evidence>
<dbReference type="PANTHER" id="PTHR44170:SF8">
    <property type="entry name" value="NETRIN RECEPTOR DCC"/>
    <property type="match status" value="1"/>
</dbReference>
<evidence type="ECO:0000313" key="12">
    <source>
        <dbReference type="Proteomes" id="UP000190648"/>
    </source>
</evidence>
<feature type="domain" description="Ig-like" evidence="9">
    <location>
        <begin position="290"/>
        <end position="382"/>
    </location>
</feature>
<dbReference type="InterPro" id="IPR013098">
    <property type="entry name" value="Ig_I-set"/>
</dbReference>
<feature type="domain" description="Fibronectin type-III" evidence="10">
    <location>
        <begin position="487"/>
        <end position="580"/>
    </location>
</feature>
<evidence type="ECO:0000256" key="8">
    <source>
        <dbReference type="SAM" id="MobiDB-lite"/>
    </source>
</evidence>
<keyword evidence="3" id="KW-0677">Repeat</keyword>
<evidence type="ECO:0000256" key="6">
    <source>
        <dbReference type="ARBA" id="ARBA00023180"/>
    </source>
</evidence>
<dbReference type="InterPro" id="IPR003961">
    <property type="entry name" value="FN3_dom"/>
</dbReference>
<feature type="domain" description="Ig-like" evidence="9">
    <location>
        <begin position="195"/>
        <end position="285"/>
    </location>
</feature>
<evidence type="ECO:0000256" key="4">
    <source>
        <dbReference type="ARBA" id="ARBA00023136"/>
    </source>
</evidence>
<dbReference type="InterPro" id="IPR013783">
    <property type="entry name" value="Ig-like_fold"/>
</dbReference>
<feature type="domain" description="Fibronectin type-III" evidence="10">
    <location>
        <begin position="586"/>
        <end position="683"/>
    </location>
</feature>
<evidence type="ECO:0000256" key="1">
    <source>
        <dbReference type="ARBA" id="ARBA00004370"/>
    </source>
</evidence>
<sequence>MLSGIAGLVSGETSALKHPPQNHLFSYSVKSNRRRKGPRTGSTLTDSDNTCTWMTAPQKSESFQKAPREKRLRLHVRLLLRIPLLSGSQLKTFTSLRFLAEPSDAVAARGGNVLLACAAESDRGAPVIKWKKDAVFLNLAVDERRQQLANGSLLIENIVHSRHHKPDEGLYQCEASLEGVGAIISRAAKITVAGPLRFLSQTESVTAFAGDTILLKCEVVGEPMPVVHWQRNQEDLSPNLSDPRVAVLPSGALQISRVQHGDSGIYRCLAKNPASSRTGNDAEVRVLADPGLHRQQFFLQRPSNVMAMEGKDAVLECCVSGYPPPTFTWLRGDEILPIRSKKYSLLAGSNLLISNVTDDDSGTYTCVVTYKNENSSGSAELSVMVPPWFLVRPANLYAYESTDIELECAVAGKPLPTVEWIKNGEVVIPSDYFQIVGGSNLRILGLVKSDEGFYQCVAENEAGNAQASAQLIIPEPAVPSSSVLPSAPRDVVPVLVSSRFVRLSWRPPAEARGNIQTYTVFFSRDGVNRERAVNTSQSGTLQLTVGNLKPEETYAFRVVANNEWGPGESSQPVKVATQPEVQVPGPVENLRVVSTSPTSILISWDPPAYANGPVQGYRLFCTETATGREQVSNDKRGFGRLILQDQWSLMPSATPQNVSLEVVNSREGLRNGFNSMTGSCNRALMSSYERAELPILGLFENGGHV</sequence>
<dbReference type="EMBL" id="LSYS01004391">
    <property type="protein sequence ID" value="OPJ79591.1"/>
    <property type="molecule type" value="Genomic_DNA"/>
</dbReference>
<dbReference type="InterPro" id="IPR003598">
    <property type="entry name" value="Ig_sub2"/>
</dbReference>
<feature type="domain" description="Ig-like" evidence="9">
    <location>
        <begin position="83"/>
        <end position="191"/>
    </location>
</feature>
<keyword evidence="7" id="KW-0393">Immunoglobulin domain</keyword>
<dbReference type="InterPro" id="IPR036179">
    <property type="entry name" value="Ig-like_dom_sf"/>
</dbReference>
<keyword evidence="5" id="KW-1015">Disulfide bond</keyword>
<dbReference type="STRING" id="372326.A0A1V4K5D5"/>
<dbReference type="SUPFAM" id="SSF48726">
    <property type="entry name" value="Immunoglobulin"/>
    <property type="match status" value="4"/>
</dbReference>
<dbReference type="SMART" id="SM00409">
    <property type="entry name" value="IG"/>
    <property type="match status" value="4"/>
</dbReference>
<dbReference type="CDD" id="cd00063">
    <property type="entry name" value="FN3"/>
    <property type="match status" value="2"/>
</dbReference>
<dbReference type="InterPro" id="IPR003599">
    <property type="entry name" value="Ig_sub"/>
</dbReference>
<dbReference type="CDD" id="cd05722">
    <property type="entry name" value="IgI_1_Neogenin_like"/>
    <property type="match status" value="1"/>
</dbReference>
<dbReference type="Pfam" id="PF00041">
    <property type="entry name" value="fn3"/>
    <property type="match status" value="2"/>
</dbReference>
<dbReference type="PANTHER" id="PTHR44170">
    <property type="entry name" value="PROTEIN SIDEKICK"/>
    <property type="match status" value="1"/>
</dbReference>
<reference evidence="11 12" key="1">
    <citation type="submission" date="2016-02" db="EMBL/GenBank/DDBJ databases">
        <title>Band-tailed pigeon sequencing and assembly.</title>
        <authorList>
            <person name="Soares A.E."/>
            <person name="Novak B.J."/>
            <person name="Rice E.S."/>
            <person name="O'Connell B."/>
            <person name="Chang D."/>
            <person name="Weber S."/>
            <person name="Shapiro B."/>
        </authorList>
    </citation>
    <scope>NUCLEOTIDE SEQUENCE [LARGE SCALE GENOMIC DNA]</scope>
    <source>
        <strain evidence="11">BTP2013</strain>
        <tissue evidence="11">Blood</tissue>
    </source>
</reference>
<comment type="similarity">
    <text evidence="2">Belongs to the immunoglobulin superfamily. DCC family.</text>
</comment>
<comment type="subcellular location">
    <subcellularLocation>
        <location evidence="1">Membrane</location>
    </subcellularLocation>
</comment>
<feature type="region of interest" description="Disordered" evidence="8">
    <location>
        <begin position="13"/>
        <end position="51"/>
    </location>
</feature>
<name>A0A1V4K5D5_PATFA</name>
<proteinExistence type="inferred from homology"/>
<evidence type="ECO:0000259" key="10">
    <source>
        <dbReference type="PROSITE" id="PS50853"/>
    </source>
</evidence>
<dbReference type="CDD" id="cd00096">
    <property type="entry name" value="Ig"/>
    <property type="match status" value="1"/>
</dbReference>
<feature type="compositionally biased region" description="Polar residues" evidence="8">
    <location>
        <begin position="40"/>
        <end position="51"/>
    </location>
</feature>
<dbReference type="SUPFAM" id="SSF49265">
    <property type="entry name" value="Fibronectin type III"/>
    <property type="match status" value="1"/>
</dbReference>
<dbReference type="SMART" id="SM00060">
    <property type="entry name" value="FN3"/>
    <property type="match status" value="2"/>
</dbReference>
<dbReference type="FunFam" id="2.60.40.10:FF:000187">
    <property type="entry name" value="neogenin isoform X2"/>
    <property type="match status" value="1"/>
</dbReference>
<evidence type="ECO:0000256" key="7">
    <source>
        <dbReference type="ARBA" id="ARBA00023319"/>
    </source>
</evidence>
<keyword evidence="4" id="KW-0472">Membrane</keyword>
<dbReference type="InterPro" id="IPR036116">
    <property type="entry name" value="FN3_sf"/>
</dbReference>
<protein>
    <recommendedName>
        <fullName evidence="13">Netrin receptor DCC</fullName>
    </recommendedName>
</protein>
<dbReference type="FunFam" id="2.60.40.10:FF:000189">
    <property type="entry name" value="Neogenin isoform 3"/>
    <property type="match status" value="1"/>
</dbReference>
<dbReference type="InterPro" id="IPR007110">
    <property type="entry name" value="Ig-like_dom"/>
</dbReference>
<dbReference type="FunFam" id="2.60.40.10:FF:000004">
    <property type="entry name" value="DCC isoform 1"/>
    <property type="match status" value="3"/>
</dbReference>
<keyword evidence="12" id="KW-1185">Reference proteome</keyword>
<dbReference type="Proteomes" id="UP000190648">
    <property type="component" value="Unassembled WGS sequence"/>
</dbReference>
<dbReference type="AlphaFoldDB" id="A0A1V4K5D5"/>
<dbReference type="Gene3D" id="2.60.40.10">
    <property type="entry name" value="Immunoglobulins"/>
    <property type="match status" value="6"/>
</dbReference>
<dbReference type="SMART" id="SM00408">
    <property type="entry name" value="IGc2"/>
    <property type="match status" value="4"/>
</dbReference>
<evidence type="ECO:0000313" key="11">
    <source>
        <dbReference type="EMBL" id="OPJ79591.1"/>
    </source>
</evidence>
<dbReference type="GO" id="GO:0016020">
    <property type="term" value="C:membrane"/>
    <property type="evidence" value="ECO:0007669"/>
    <property type="project" value="UniProtKB-SubCell"/>
</dbReference>
<gene>
    <name evidence="11" type="ORF">AV530_000420</name>
</gene>
<comment type="caution">
    <text evidence="11">The sequence shown here is derived from an EMBL/GenBank/DDBJ whole genome shotgun (WGS) entry which is preliminary data.</text>
</comment>
<evidence type="ECO:0000259" key="9">
    <source>
        <dbReference type="PROSITE" id="PS50835"/>
    </source>
</evidence>
<dbReference type="GO" id="GO:0098609">
    <property type="term" value="P:cell-cell adhesion"/>
    <property type="evidence" value="ECO:0007669"/>
    <property type="project" value="TreeGrafter"/>
</dbReference>
<keyword evidence="6" id="KW-0325">Glycoprotein</keyword>